<gene>
    <name evidence="7" type="ORF">KACHI17_14360</name>
</gene>
<dbReference type="GO" id="GO:0016020">
    <property type="term" value="C:membrane"/>
    <property type="evidence" value="ECO:0007669"/>
    <property type="project" value="UniProtKB-SubCell"/>
</dbReference>
<evidence type="ECO:0000256" key="6">
    <source>
        <dbReference type="SAM" id="Phobius"/>
    </source>
</evidence>
<protein>
    <submittedName>
        <fullName evidence="7">TerC family protein</fullName>
    </submittedName>
</protein>
<feature type="transmembrane region" description="Helical" evidence="6">
    <location>
        <begin position="257"/>
        <end position="280"/>
    </location>
</feature>
<feature type="transmembrane region" description="Helical" evidence="6">
    <location>
        <begin position="286"/>
        <end position="306"/>
    </location>
</feature>
<feature type="transmembrane region" description="Helical" evidence="6">
    <location>
        <begin position="131"/>
        <end position="148"/>
    </location>
</feature>
<feature type="transmembrane region" description="Helical" evidence="6">
    <location>
        <begin position="70"/>
        <end position="91"/>
    </location>
</feature>
<evidence type="ECO:0000256" key="5">
    <source>
        <dbReference type="ARBA" id="ARBA00023136"/>
    </source>
</evidence>
<dbReference type="PANTHER" id="PTHR30238">
    <property type="entry name" value="MEMBRANE BOUND PREDICTED REDOX MODULATOR"/>
    <property type="match status" value="1"/>
</dbReference>
<evidence type="ECO:0000256" key="4">
    <source>
        <dbReference type="ARBA" id="ARBA00022989"/>
    </source>
</evidence>
<evidence type="ECO:0000256" key="3">
    <source>
        <dbReference type="ARBA" id="ARBA00022692"/>
    </source>
</evidence>
<feature type="transmembrane region" description="Helical" evidence="6">
    <location>
        <begin position="225"/>
        <end position="245"/>
    </location>
</feature>
<feature type="transmembrane region" description="Helical" evidence="6">
    <location>
        <begin position="6"/>
        <end position="26"/>
    </location>
</feature>
<accession>A0AAT9GJ46</accession>
<dbReference type="AlphaFoldDB" id="A0AAT9GJ46"/>
<name>A0AAT9GJ46_9BACT</name>
<keyword evidence="4 6" id="KW-1133">Transmembrane helix</keyword>
<sequence>MTTHQIVYLVFGIVLVLALVFDLGLLSKKNAQISIKQALKQTFFWVSLALGFFVFMWVEEGQKLALEYLSAYLMEWSLSIDNIFVFILIFNSFKVKEKYYSRVLLIGILMAIVFRVLFITIGVALVEQFHWVLYIFGVFLVYTGYKMFTSNEEKEFEPHDTKIYRFLKTYLPLAPHDGDGKYVIRENGKPLYTTLFVVVVLLASIDLVFALDSIPAVMGISRDKLVIYTSNIFAVLGLRSLFFLLRGAVSKFDYLQQGIAIVLVIIGIKMLGEHYINMWIEKSTQVFISLGLIVLCISGSIFYSMFASKKGTPEDVQDGSF</sequence>
<dbReference type="RefSeq" id="WP_353548199.1">
    <property type="nucleotide sequence ID" value="NZ_AP029612.1"/>
</dbReference>
<comment type="subcellular location">
    <subcellularLocation>
        <location evidence="1">Membrane</location>
        <topology evidence="1">Multi-pass membrane protein</topology>
    </subcellularLocation>
</comment>
<keyword evidence="3 6" id="KW-0812">Transmembrane</keyword>
<dbReference type="InterPro" id="IPR022369">
    <property type="entry name" value="Integral_membrane_TerC_rswitch"/>
</dbReference>
<comment type="similarity">
    <text evidence="2">Belongs to the TerC family.</text>
</comment>
<organism evidence="7">
    <name type="scientific">Sediminibacterium sp. KACHI17</name>
    <dbReference type="NCBI Taxonomy" id="1751071"/>
    <lineage>
        <taxon>Bacteria</taxon>
        <taxon>Pseudomonadati</taxon>
        <taxon>Bacteroidota</taxon>
        <taxon>Chitinophagia</taxon>
        <taxon>Chitinophagales</taxon>
        <taxon>Chitinophagaceae</taxon>
        <taxon>Sediminibacterium</taxon>
    </lineage>
</organism>
<keyword evidence="5 6" id="KW-0472">Membrane</keyword>
<dbReference type="Pfam" id="PF03741">
    <property type="entry name" value="TerC"/>
    <property type="match status" value="1"/>
</dbReference>
<proteinExistence type="inferred from homology"/>
<dbReference type="NCBIfam" id="TIGR03718">
    <property type="entry name" value="R_switched_Alx"/>
    <property type="match status" value="1"/>
</dbReference>
<evidence type="ECO:0000256" key="2">
    <source>
        <dbReference type="ARBA" id="ARBA00007511"/>
    </source>
</evidence>
<feature type="transmembrane region" description="Helical" evidence="6">
    <location>
        <begin position="191"/>
        <end position="210"/>
    </location>
</feature>
<dbReference type="EMBL" id="AP029612">
    <property type="protein sequence ID" value="BFG70555.1"/>
    <property type="molecule type" value="Genomic_DNA"/>
</dbReference>
<dbReference type="PANTHER" id="PTHR30238:SF0">
    <property type="entry name" value="THYLAKOID MEMBRANE PROTEIN TERC, CHLOROPLASTIC"/>
    <property type="match status" value="1"/>
</dbReference>
<feature type="transmembrane region" description="Helical" evidence="6">
    <location>
        <begin position="103"/>
        <end position="125"/>
    </location>
</feature>
<feature type="transmembrane region" description="Helical" evidence="6">
    <location>
        <begin position="38"/>
        <end position="58"/>
    </location>
</feature>
<evidence type="ECO:0000313" key="7">
    <source>
        <dbReference type="EMBL" id="BFG70555.1"/>
    </source>
</evidence>
<dbReference type="InterPro" id="IPR005496">
    <property type="entry name" value="Integral_membrane_TerC"/>
</dbReference>
<evidence type="ECO:0000256" key="1">
    <source>
        <dbReference type="ARBA" id="ARBA00004141"/>
    </source>
</evidence>
<reference evidence="7" key="1">
    <citation type="submission" date="2024-02" db="EMBL/GenBank/DDBJ databases">
        <title>Sediminibacterium planktonica sp. nov. and Sediminibacterium longus sp. nov., isolated from surface lake and river water.</title>
        <authorList>
            <person name="Watanabe K."/>
            <person name="Takemine S."/>
            <person name="Ishii Y."/>
            <person name="Ogata Y."/>
            <person name="Shindo C."/>
            <person name="Suda W."/>
        </authorList>
    </citation>
    <scope>NUCLEOTIDE SEQUENCE</scope>
    <source>
        <strain evidence="7">KACHI17</strain>
    </source>
</reference>